<comment type="caution">
    <text evidence="1">The sequence shown here is derived from an EMBL/GenBank/DDBJ whole genome shotgun (WGS) entry which is preliminary data.</text>
</comment>
<protein>
    <recommendedName>
        <fullName evidence="3">DUF2507 domain-containing protein</fullName>
    </recommendedName>
</protein>
<gene>
    <name evidence="1" type="ORF">BN990_01694</name>
</gene>
<dbReference type="AlphaFoldDB" id="A0A024QBS8"/>
<dbReference type="OrthoDB" id="2965348at2"/>
<dbReference type="InterPro" id="IPR024096">
    <property type="entry name" value="NO_sig/Golgi_transp_ligand-bd"/>
</dbReference>
<dbReference type="Proteomes" id="UP000028875">
    <property type="component" value="Unassembled WGS sequence"/>
</dbReference>
<dbReference type="EMBL" id="CCDP010000001">
    <property type="protein sequence ID" value="CDQ39396.1"/>
    <property type="molecule type" value="Genomic_DNA"/>
</dbReference>
<reference evidence="2" key="2">
    <citation type="submission" date="2014-05" db="EMBL/GenBank/DDBJ databases">
        <title>Draft genome sequence of Virgibacillus massiliensis Vm-5.</title>
        <authorList>
            <person name="Khelaifia S."/>
            <person name="Croce O."/>
            <person name="Lagier J.C."/>
            <person name="Raoult D."/>
        </authorList>
    </citation>
    <scope>NUCLEOTIDE SEQUENCE [LARGE SCALE GENOMIC DNA]</scope>
    <source>
        <strain evidence="2">Vm-5</strain>
    </source>
</reference>
<sequence length="146" mass="16821">MTNKRDALISVSEIEELHTAGAGYDILRYIGLPELLGKESPTLLYFMGRMLARKFELQTIEDIVFIFDNLGWGKLELVKDKRKEMTFQLMSDSIAKRLNASFEAEFRLECGFLAEALQIIQHYDCECVETIHSRIHQVEITAVFTN</sequence>
<keyword evidence="2" id="KW-1185">Reference proteome</keyword>
<dbReference type="Gene3D" id="3.30.1380.20">
    <property type="entry name" value="Trafficking protein particle complex subunit 3"/>
    <property type="match status" value="1"/>
</dbReference>
<dbReference type="STRING" id="1462526.BN990_01694"/>
<dbReference type="InterPro" id="IPR019642">
    <property type="entry name" value="DUF2507"/>
</dbReference>
<organism evidence="1 2">
    <name type="scientific">Virgibacillus massiliensis</name>
    <dbReference type="NCBI Taxonomy" id="1462526"/>
    <lineage>
        <taxon>Bacteria</taxon>
        <taxon>Bacillati</taxon>
        <taxon>Bacillota</taxon>
        <taxon>Bacilli</taxon>
        <taxon>Bacillales</taxon>
        <taxon>Bacillaceae</taxon>
        <taxon>Virgibacillus</taxon>
    </lineage>
</organism>
<accession>A0A024QBS8</accession>
<dbReference type="RefSeq" id="WP_021290938.1">
    <property type="nucleotide sequence ID" value="NZ_BNER01000002.1"/>
</dbReference>
<name>A0A024QBS8_9BACI</name>
<dbReference type="SUPFAM" id="SSF111126">
    <property type="entry name" value="Ligand-binding domain in the NO signalling and Golgi transport"/>
    <property type="match status" value="1"/>
</dbReference>
<evidence type="ECO:0000313" key="2">
    <source>
        <dbReference type="Proteomes" id="UP000028875"/>
    </source>
</evidence>
<proteinExistence type="predicted"/>
<reference evidence="1 2" key="1">
    <citation type="submission" date="2014-03" db="EMBL/GenBank/DDBJ databases">
        <authorList>
            <person name="Urmite Genomes U."/>
        </authorList>
    </citation>
    <scope>NUCLEOTIDE SEQUENCE [LARGE SCALE GENOMIC DNA]</scope>
    <source>
        <strain evidence="1 2">Vm-5</strain>
    </source>
</reference>
<dbReference type="Pfam" id="PF10702">
    <property type="entry name" value="DUF2507"/>
    <property type="match status" value="1"/>
</dbReference>
<evidence type="ECO:0008006" key="3">
    <source>
        <dbReference type="Google" id="ProtNLM"/>
    </source>
</evidence>
<dbReference type="eggNOG" id="COG1719">
    <property type="taxonomic scope" value="Bacteria"/>
</dbReference>
<evidence type="ECO:0000313" key="1">
    <source>
        <dbReference type="EMBL" id="CDQ39396.1"/>
    </source>
</evidence>